<dbReference type="Pfam" id="PF11750">
    <property type="entry name" value="DUF3307"/>
    <property type="match status" value="1"/>
</dbReference>
<dbReference type="RefSeq" id="WP_083075185.1">
    <property type="nucleotide sequence ID" value="NZ_CP053562.1"/>
</dbReference>
<keyword evidence="1" id="KW-0812">Transmembrane</keyword>
<dbReference type="EMBL" id="CP053562">
    <property type="protein sequence ID" value="QPZ90800.1"/>
    <property type="molecule type" value="Genomic_DNA"/>
</dbReference>
<evidence type="ECO:0000313" key="2">
    <source>
        <dbReference type="EMBL" id="QPZ90800.1"/>
    </source>
</evidence>
<feature type="transmembrane region" description="Helical" evidence="1">
    <location>
        <begin position="169"/>
        <end position="193"/>
    </location>
</feature>
<keyword evidence="3" id="KW-1185">Reference proteome</keyword>
<feature type="transmembrane region" description="Helical" evidence="1">
    <location>
        <begin position="56"/>
        <end position="74"/>
    </location>
</feature>
<dbReference type="Proteomes" id="UP000192422">
    <property type="component" value="Chromosome"/>
</dbReference>
<sequence length="249" mass="25967">MIETFAALLFAHSFTDFAFQSSDMAAKKAGRDWAALATHIAILAGLTLLVGLQLSWALIGVLVLVLVALSHLVIDIAKSFAPKTHPLAAFLGDQATHLAATALIAAAFPTFWANSLWANLTWLPGALTLATGLLITTRAGGFAVGLLMAQYENDAPPEGLPQGGRMIGLLERGLIFLLVLAGQPSGIGFLIAAKSILRFEAVSKDGANPKSEYVIIGTLASFGWALAASYATLALLGQLPPLGILPVPD</sequence>
<feature type="transmembrane region" description="Helical" evidence="1">
    <location>
        <begin position="213"/>
        <end position="236"/>
    </location>
</feature>
<name>A0ABX6YSL9_9RHOB</name>
<protein>
    <submittedName>
        <fullName evidence="2">DUF3307 domain-containing protein</fullName>
    </submittedName>
</protein>
<proteinExistence type="predicted"/>
<gene>
    <name evidence="2" type="ORF">AKL02_007695</name>
</gene>
<feature type="transmembrane region" description="Helical" evidence="1">
    <location>
        <begin position="125"/>
        <end position="148"/>
    </location>
</feature>
<evidence type="ECO:0000313" key="3">
    <source>
        <dbReference type="Proteomes" id="UP000192422"/>
    </source>
</evidence>
<keyword evidence="1" id="KW-0472">Membrane</keyword>
<evidence type="ECO:0000256" key="1">
    <source>
        <dbReference type="SAM" id="Phobius"/>
    </source>
</evidence>
<organism evidence="2 3">
    <name type="scientific">Thioclava electrotropha</name>
    <dbReference type="NCBI Taxonomy" id="1549850"/>
    <lineage>
        <taxon>Bacteria</taxon>
        <taxon>Pseudomonadati</taxon>
        <taxon>Pseudomonadota</taxon>
        <taxon>Alphaproteobacteria</taxon>
        <taxon>Rhodobacterales</taxon>
        <taxon>Paracoccaceae</taxon>
        <taxon>Thioclava</taxon>
    </lineage>
</organism>
<dbReference type="InterPro" id="IPR021737">
    <property type="entry name" value="Phage_phiKZ_Orf197"/>
</dbReference>
<reference evidence="2 3" key="1">
    <citation type="submission" date="2020-05" db="EMBL/GenBank/DDBJ databases">
        <title>Thioclava electrotropha strain Elox9 finished genome.</title>
        <authorList>
            <person name="Rowe A.R."/>
            <person name="Wilbanks E.G."/>
        </authorList>
    </citation>
    <scope>NUCLEOTIDE SEQUENCE [LARGE SCALE GENOMIC DNA]</scope>
    <source>
        <strain evidence="2 3">Elox9</strain>
    </source>
</reference>
<accession>A0ABX6YSL9</accession>
<feature type="transmembrane region" description="Helical" evidence="1">
    <location>
        <begin position="95"/>
        <end position="113"/>
    </location>
</feature>
<feature type="transmembrane region" description="Helical" evidence="1">
    <location>
        <begin position="33"/>
        <end position="50"/>
    </location>
</feature>
<keyword evidence="1" id="KW-1133">Transmembrane helix</keyword>